<dbReference type="SUPFAM" id="SSF56219">
    <property type="entry name" value="DNase I-like"/>
    <property type="match status" value="1"/>
</dbReference>
<sequence>MNVNAPSFSRVCINNSYHLAVLSWNLNGKFLAYLSCPDFDVQMRGLDVFCVQETHLRPEQESMVPEIAGYEWFFASRRVPGKGRVHGGVATLVRRSLKAKFCGEWSATDMLVLQIADLLLVNVYVLPVNSICDYRLWQRAHPWYLYLHLLDDLAERGHRVSSHGDLNARPGASVPTFDTHPPRVVDDLKLTIRGRQLLAVCSRNKYIIVNGCSNVDGDHRGFTYYRHQDASTPLYRSTIDFTIVSSNIFDRVEPVTLPGLMNESS</sequence>
<protein>
    <recommendedName>
        <fullName evidence="1">Endonuclease/exonuclease/phosphatase domain-containing protein</fullName>
    </recommendedName>
</protein>
<dbReference type="Gene3D" id="3.60.10.10">
    <property type="entry name" value="Endonuclease/exonuclease/phosphatase"/>
    <property type="match status" value="1"/>
</dbReference>
<evidence type="ECO:0000313" key="2">
    <source>
        <dbReference type="EMBL" id="GAT47568.1"/>
    </source>
</evidence>
<keyword evidence="3" id="KW-1185">Reference proteome</keyword>
<dbReference type="InterPro" id="IPR005135">
    <property type="entry name" value="Endo/exonuclease/phosphatase"/>
</dbReference>
<gene>
    <name evidence="2" type="ORF">MCHLO_05026</name>
</gene>
<dbReference type="EMBL" id="DF843716">
    <property type="protein sequence ID" value="GAT47568.1"/>
    <property type="molecule type" value="Genomic_DNA"/>
</dbReference>
<accession>A0ABQ0L939</accession>
<name>A0ABQ0L939_MYCCL</name>
<reference evidence="2" key="1">
    <citation type="submission" date="2014-09" db="EMBL/GenBank/DDBJ databases">
        <title>Genome sequence of the luminous mushroom Mycena chlorophos for searching fungal bioluminescence genes.</title>
        <authorList>
            <person name="Tanaka Y."/>
            <person name="Kasuga D."/>
            <person name="Oba Y."/>
            <person name="Hase S."/>
            <person name="Sato K."/>
            <person name="Oba Y."/>
            <person name="Sakakibara Y."/>
        </authorList>
    </citation>
    <scope>NUCLEOTIDE SEQUENCE</scope>
</reference>
<evidence type="ECO:0000313" key="3">
    <source>
        <dbReference type="Proteomes" id="UP000815677"/>
    </source>
</evidence>
<organism evidence="2 3">
    <name type="scientific">Mycena chlorophos</name>
    <name type="common">Agaric fungus</name>
    <name type="synonym">Agaricus chlorophos</name>
    <dbReference type="NCBI Taxonomy" id="658473"/>
    <lineage>
        <taxon>Eukaryota</taxon>
        <taxon>Fungi</taxon>
        <taxon>Dikarya</taxon>
        <taxon>Basidiomycota</taxon>
        <taxon>Agaricomycotina</taxon>
        <taxon>Agaricomycetes</taxon>
        <taxon>Agaricomycetidae</taxon>
        <taxon>Agaricales</taxon>
        <taxon>Marasmiineae</taxon>
        <taxon>Mycenaceae</taxon>
        <taxon>Mycena</taxon>
    </lineage>
</organism>
<dbReference type="Proteomes" id="UP000815677">
    <property type="component" value="Unassembled WGS sequence"/>
</dbReference>
<evidence type="ECO:0000259" key="1">
    <source>
        <dbReference type="Pfam" id="PF03372"/>
    </source>
</evidence>
<dbReference type="Pfam" id="PF03372">
    <property type="entry name" value="Exo_endo_phos"/>
    <property type="match status" value="1"/>
</dbReference>
<proteinExistence type="predicted"/>
<feature type="domain" description="Endonuclease/exonuclease/phosphatase" evidence="1">
    <location>
        <begin position="22"/>
        <end position="252"/>
    </location>
</feature>
<dbReference type="InterPro" id="IPR036691">
    <property type="entry name" value="Endo/exonu/phosph_ase_sf"/>
</dbReference>